<dbReference type="AlphaFoldDB" id="A0A7G9TE49"/>
<gene>
    <name evidence="2" type="ORF">IAE60_02745</name>
</gene>
<dbReference type="Pfam" id="PF01863">
    <property type="entry name" value="YgjP-like"/>
    <property type="match status" value="1"/>
</dbReference>
<accession>A0A7G9TE49</accession>
<dbReference type="CDD" id="cd07344">
    <property type="entry name" value="M48_yhfN_like"/>
    <property type="match status" value="1"/>
</dbReference>
<dbReference type="InterPro" id="IPR002725">
    <property type="entry name" value="YgjP-like_metallopeptidase"/>
</dbReference>
<organism evidence="2 3">
    <name type="scientific">Pseudoxanthomonas mexicana</name>
    <dbReference type="NCBI Taxonomy" id="128785"/>
    <lineage>
        <taxon>Bacteria</taxon>
        <taxon>Pseudomonadati</taxon>
        <taxon>Pseudomonadota</taxon>
        <taxon>Gammaproteobacteria</taxon>
        <taxon>Lysobacterales</taxon>
        <taxon>Lysobacteraceae</taxon>
        <taxon>Pseudoxanthomonas</taxon>
    </lineage>
</organism>
<protein>
    <submittedName>
        <fullName evidence="2">M48 family metallopeptidase</fullName>
    </submittedName>
</protein>
<feature type="domain" description="YgjP-like metallopeptidase" evidence="1">
    <location>
        <begin position="42"/>
        <end position="245"/>
    </location>
</feature>
<proteinExistence type="predicted"/>
<dbReference type="InterPro" id="IPR053136">
    <property type="entry name" value="UTP_pyrophosphatase-like"/>
</dbReference>
<evidence type="ECO:0000313" key="2">
    <source>
        <dbReference type="EMBL" id="QNN78374.1"/>
    </source>
</evidence>
<evidence type="ECO:0000259" key="1">
    <source>
        <dbReference type="Pfam" id="PF01863"/>
    </source>
</evidence>
<sequence>MPSVFHRLIARTPRSVERDIVALELDDGRRLEVQRVRDPRAKRLKLSVDERGARLTLPWRASLVSGDRFLQQHRDWLAEQLARHAPDDDIVALVPGVATHLPLRGEHLPLHWHEGRFARITRQDDGIHVDLPARASAASLRRTLRAFYEAEARTDIGRWLPGYLAGLPRAPRQIRLKVMSSQWGSLAPDGTLTLDLALVLGRPSAFEYVLVHELCHLLQANHSPAFWHEVETRFPAWRDERAWFHAEGRRLKARLRGLLAED</sequence>
<dbReference type="PANTHER" id="PTHR30399:SF1">
    <property type="entry name" value="UTP PYROPHOSPHATASE"/>
    <property type="match status" value="1"/>
</dbReference>
<dbReference type="PANTHER" id="PTHR30399">
    <property type="entry name" value="UNCHARACTERIZED PROTEIN YGJP"/>
    <property type="match status" value="1"/>
</dbReference>
<dbReference type="Proteomes" id="UP000515838">
    <property type="component" value="Chromosome"/>
</dbReference>
<reference evidence="2 3" key="1">
    <citation type="submission" date="2020-08" db="EMBL/GenBank/DDBJ databases">
        <title>Streptomycin Non-resistant strain, P. mexicana.</title>
        <authorList>
            <person name="Ganesh-Kumar S."/>
            <person name="Zhe T."/>
            <person name="Yu Z."/>
            <person name="Min Y."/>
        </authorList>
    </citation>
    <scope>NUCLEOTIDE SEQUENCE [LARGE SCALE GENOMIC DNA]</scope>
    <source>
        <strain evidence="2 3">GTZY2</strain>
    </source>
</reference>
<dbReference type="EMBL" id="CP060731">
    <property type="protein sequence ID" value="QNN78374.1"/>
    <property type="molecule type" value="Genomic_DNA"/>
</dbReference>
<dbReference type="RefSeq" id="WP_187573769.1">
    <property type="nucleotide sequence ID" value="NZ_CP060731.1"/>
</dbReference>
<dbReference type="Gene3D" id="3.30.2010.10">
    <property type="entry name" value="Metalloproteases ('zincins'), catalytic domain"/>
    <property type="match status" value="1"/>
</dbReference>
<dbReference type="GeneID" id="81469866"/>
<name>A0A7G9TE49_PSEMX</name>
<evidence type="ECO:0000313" key="3">
    <source>
        <dbReference type="Proteomes" id="UP000515838"/>
    </source>
</evidence>